<dbReference type="Proteomes" id="UP000192796">
    <property type="component" value="Unassembled WGS sequence"/>
</dbReference>
<organism evidence="1 2">
    <name type="scientific">Niastella vici</name>
    <dbReference type="NCBI Taxonomy" id="1703345"/>
    <lineage>
        <taxon>Bacteria</taxon>
        <taxon>Pseudomonadati</taxon>
        <taxon>Bacteroidota</taxon>
        <taxon>Chitinophagia</taxon>
        <taxon>Chitinophagales</taxon>
        <taxon>Chitinophagaceae</taxon>
        <taxon>Niastella</taxon>
    </lineage>
</organism>
<keyword evidence="2" id="KW-1185">Reference proteome</keyword>
<dbReference type="EMBL" id="LVYD01000046">
    <property type="protein sequence ID" value="OQP63331.1"/>
    <property type="molecule type" value="Genomic_DNA"/>
</dbReference>
<dbReference type="STRING" id="1703345.A3860_25935"/>
<proteinExistence type="predicted"/>
<comment type="caution">
    <text evidence="1">The sequence shown here is derived from an EMBL/GenBank/DDBJ whole genome shotgun (WGS) entry which is preliminary data.</text>
</comment>
<dbReference type="AlphaFoldDB" id="A0A1V9FY60"/>
<reference evidence="1 2" key="1">
    <citation type="submission" date="2016-03" db="EMBL/GenBank/DDBJ databases">
        <title>Niastella vici sp. nov., isolated from farmland soil.</title>
        <authorList>
            <person name="Chen L."/>
            <person name="Wang D."/>
            <person name="Yang S."/>
            <person name="Wang G."/>
        </authorList>
    </citation>
    <scope>NUCLEOTIDE SEQUENCE [LARGE SCALE GENOMIC DNA]</scope>
    <source>
        <strain evidence="1 2">DJ57</strain>
    </source>
</reference>
<evidence type="ECO:0000313" key="1">
    <source>
        <dbReference type="EMBL" id="OQP63331.1"/>
    </source>
</evidence>
<protein>
    <submittedName>
        <fullName evidence="1">Uncharacterized protein</fullName>
    </submittedName>
</protein>
<evidence type="ECO:0000313" key="2">
    <source>
        <dbReference type="Proteomes" id="UP000192796"/>
    </source>
</evidence>
<sequence length="86" mass="9651">MFSIVNTGIINPGQNINHNIMKLRKEVLKAINKPPTRRRLMDVLGCTEFTIARYIQKNSDNLTKAAALQVIREVTGLTDSEILEGN</sequence>
<gene>
    <name evidence="1" type="ORF">A3860_25935</name>
</gene>
<name>A0A1V9FY60_9BACT</name>
<accession>A0A1V9FY60</accession>